<dbReference type="GO" id="GO:0005524">
    <property type="term" value="F:ATP binding"/>
    <property type="evidence" value="ECO:0007669"/>
    <property type="project" value="UniProtKB-KW"/>
</dbReference>
<protein>
    <submittedName>
        <fullName evidence="5">ATP-binding cassette domain-containing protein</fullName>
    </submittedName>
</protein>
<dbReference type="KEGG" id="pshq:F3W81_09030"/>
<dbReference type="InterPro" id="IPR003439">
    <property type="entry name" value="ABC_transporter-like_ATP-bd"/>
</dbReference>
<evidence type="ECO:0000313" key="6">
    <source>
        <dbReference type="Proteomes" id="UP000594118"/>
    </source>
</evidence>
<dbReference type="InterPro" id="IPR017871">
    <property type="entry name" value="ABC_transporter-like_CS"/>
</dbReference>
<keyword evidence="6" id="KW-1185">Reference proteome</keyword>
<dbReference type="GO" id="GO:0022857">
    <property type="term" value="F:transmembrane transporter activity"/>
    <property type="evidence" value="ECO:0007669"/>
    <property type="project" value="TreeGrafter"/>
</dbReference>
<organism evidence="5 6">
    <name type="scientific">Pseudooceanicola spongiae</name>
    <dbReference type="NCBI Taxonomy" id="2613965"/>
    <lineage>
        <taxon>Bacteria</taxon>
        <taxon>Pseudomonadati</taxon>
        <taxon>Pseudomonadota</taxon>
        <taxon>Alphaproteobacteria</taxon>
        <taxon>Rhodobacterales</taxon>
        <taxon>Paracoccaceae</taxon>
        <taxon>Pseudooceanicola</taxon>
    </lineage>
</organism>
<dbReference type="InterPro" id="IPR027417">
    <property type="entry name" value="P-loop_NTPase"/>
</dbReference>
<dbReference type="Proteomes" id="UP000594118">
    <property type="component" value="Chromosome"/>
</dbReference>
<dbReference type="RefSeq" id="WP_193083260.1">
    <property type="nucleotide sequence ID" value="NZ_CP045201.1"/>
</dbReference>
<proteinExistence type="inferred from homology"/>
<dbReference type="EMBL" id="CP045201">
    <property type="protein sequence ID" value="QOL80944.1"/>
    <property type="molecule type" value="Genomic_DNA"/>
</dbReference>
<comment type="similarity">
    <text evidence="1">Belongs to the ABC transporter superfamily.</text>
</comment>
<dbReference type="InterPro" id="IPR003593">
    <property type="entry name" value="AAA+_ATPase"/>
</dbReference>
<keyword evidence="3 5" id="KW-0067">ATP-binding</keyword>
<dbReference type="InterPro" id="IPR015854">
    <property type="entry name" value="ABC_transpr_LolD-like"/>
</dbReference>
<dbReference type="Pfam" id="PF00005">
    <property type="entry name" value="ABC_tran"/>
    <property type="match status" value="1"/>
</dbReference>
<evidence type="ECO:0000256" key="3">
    <source>
        <dbReference type="ARBA" id="ARBA00022840"/>
    </source>
</evidence>
<dbReference type="SMART" id="SM00382">
    <property type="entry name" value="AAA"/>
    <property type="match status" value="1"/>
</dbReference>
<dbReference type="GO" id="GO:0005886">
    <property type="term" value="C:plasma membrane"/>
    <property type="evidence" value="ECO:0007669"/>
    <property type="project" value="TreeGrafter"/>
</dbReference>
<dbReference type="PANTHER" id="PTHR24220">
    <property type="entry name" value="IMPORT ATP-BINDING PROTEIN"/>
    <property type="match status" value="1"/>
</dbReference>
<evidence type="ECO:0000256" key="1">
    <source>
        <dbReference type="ARBA" id="ARBA00005417"/>
    </source>
</evidence>
<dbReference type="PROSITE" id="PS50893">
    <property type="entry name" value="ABC_TRANSPORTER_2"/>
    <property type="match status" value="1"/>
</dbReference>
<evidence type="ECO:0000259" key="4">
    <source>
        <dbReference type="PROSITE" id="PS50893"/>
    </source>
</evidence>
<dbReference type="GO" id="GO:0016887">
    <property type="term" value="F:ATP hydrolysis activity"/>
    <property type="evidence" value="ECO:0007669"/>
    <property type="project" value="InterPro"/>
</dbReference>
<dbReference type="SUPFAM" id="SSF52540">
    <property type="entry name" value="P-loop containing nucleoside triphosphate hydrolases"/>
    <property type="match status" value="1"/>
</dbReference>
<gene>
    <name evidence="5" type="ORF">F3W81_09030</name>
</gene>
<keyword evidence="2" id="KW-0547">Nucleotide-binding</keyword>
<reference evidence="5 6" key="1">
    <citation type="submission" date="2019-10" db="EMBL/GenBank/DDBJ databases">
        <title>Pseudopuniceibacterium sp. HQ09 islated from Antarctica.</title>
        <authorList>
            <person name="Liao L."/>
            <person name="Su S."/>
            <person name="Chen B."/>
            <person name="Yu Y."/>
        </authorList>
    </citation>
    <scope>NUCLEOTIDE SEQUENCE [LARGE SCALE GENOMIC DNA]</scope>
    <source>
        <strain evidence="5 6">HQ09</strain>
    </source>
</reference>
<name>A0A7L9WM85_9RHOB</name>
<evidence type="ECO:0000256" key="2">
    <source>
        <dbReference type="ARBA" id="ARBA00022741"/>
    </source>
</evidence>
<accession>A0A7L9WM85</accession>
<feature type="domain" description="ABC transporter" evidence="4">
    <location>
        <begin position="6"/>
        <end position="231"/>
    </location>
</feature>
<dbReference type="PROSITE" id="PS00211">
    <property type="entry name" value="ABC_TRANSPORTER_1"/>
    <property type="match status" value="1"/>
</dbReference>
<dbReference type="AlphaFoldDB" id="A0A7L9WM85"/>
<sequence length="232" mass="24519">MDKRALKLRDLTVLSESGSVLAAVPRLDVAPGEAIGLSGPSGAGKSSLLFALAGLAPQMRGSVLWGDTDLGSLSATARAAFRARHIGLIFQDHLLFEELGALANATVVAGFRPRAVRRALRLEAARRLSALSLPEAARDVSHFSGGERQRVAVARALAHRPSILLADEPTASLDSANAERLTDLLLAEARDAGRTLIVVSHDPNLLARMDRVLTMAHGALVNDFKGTSRELG</sequence>
<evidence type="ECO:0000313" key="5">
    <source>
        <dbReference type="EMBL" id="QOL80944.1"/>
    </source>
</evidence>
<dbReference type="PANTHER" id="PTHR24220:SF689">
    <property type="entry name" value="LIPOPROTEIN-RELEASING SYSTEM ATP-BINDING PROTEIN LOLD"/>
    <property type="match status" value="1"/>
</dbReference>
<dbReference type="Gene3D" id="3.40.50.300">
    <property type="entry name" value="P-loop containing nucleotide triphosphate hydrolases"/>
    <property type="match status" value="1"/>
</dbReference>